<dbReference type="PANTHER" id="PTHR43875">
    <property type="entry name" value="MALTODEXTRIN IMPORT ATP-BINDING PROTEIN MSMX"/>
    <property type="match status" value="1"/>
</dbReference>
<dbReference type="AlphaFoldDB" id="A0A1F5QYG0"/>
<dbReference type="EMBL" id="MFFM01000051">
    <property type="protein sequence ID" value="OGF07200.1"/>
    <property type="molecule type" value="Genomic_DNA"/>
</dbReference>
<keyword evidence="4 8" id="KW-0067">ATP-binding</keyword>
<dbReference type="InterPro" id="IPR013611">
    <property type="entry name" value="Transp-assoc_OB_typ2"/>
</dbReference>
<keyword evidence="6" id="KW-0472">Membrane</keyword>
<organism evidence="8 9">
    <name type="scientific">Candidatus Edwardsbacteria bacterium GWF2_54_11</name>
    <dbReference type="NCBI Taxonomy" id="1817851"/>
    <lineage>
        <taxon>Bacteria</taxon>
        <taxon>Candidatus Edwardsiibacteriota</taxon>
    </lineage>
</organism>
<dbReference type="FunFam" id="3.40.50.300:FF:000042">
    <property type="entry name" value="Maltose/maltodextrin ABC transporter, ATP-binding protein"/>
    <property type="match status" value="1"/>
</dbReference>
<dbReference type="Proteomes" id="UP000177230">
    <property type="component" value="Unassembled WGS sequence"/>
</dbReference>
<dbReference type="InterPro" id="IPR047641">
    <property type="entry name" value="ABC_transpr_MalK/UgpC-like"/>
</dbReference>
<evidence type="ECO:0000256" key="4">
    <source>
        <dbReference type="ARBA" id="ARBA00022840"/>
    </source>
</evidence>
<dbReference type="GO" id="GO:0016887">
    <property type="term" value="F:ATP hydrolysis activity"/>
    <property type="evidence" value="ECO:0007669"/>
    <property type="project" value="InterPro"/>
</dbReference>
<feature type="domain" description="ABC transporter" evidence="7">
    <location>
        <begin position="4"/>
        <end position="235"/>
    </location>
</feature>
<evidence type="ECO:0000313" key="9">
    <source>
        <dbReference type="Proteomes" id="UP000177230"/>
    </source>
</evidence>
<dbReference type="InterPro" id="IPR003439">
    <property type="entry name" value="ABC_transporter-like_ATP-bd"/>
</dbReference>
<evidence type="ECO:0000256" key="6">
    <source>
        <dbReference type="ARBA" id="ARBA00023136"/>
    </source>
</evidence>
<evidence type="ECO:0000256" key="2">
    <source>
        <dbReference type="ARBA" id="ARBA00022475"/>
    </source>
</evidence>
<dbReference type="InterPro" id="IPR003593">
    <property type="entry name" value="AAA+_ATPase"/>
</dbReference>
<dbReference type="InterPro" id="IPR015855">
    <property type="entry name" value="ABC_transpr_MalK-like"/>
</dbReference>
<proteinExistence type="predicted"/>
<dbReference type="Gene3D" id="2.40.50.140">
    <property type="entry name" value="Nucleic acid-binding proteins"/>
    <property type="match status" value="1"/>
</dbReference>
<dbReference type="InterPro" id="IPR027417">
    <property type="entry name" value="P-loop_NTPase"/>
</dbReference>
<dbReference type="SUPFAM" id="SSF52540">
    <property type="entry name" value="P-loop containing nucleoside triphosphate hydrolases"/>
    <property type="match status" value="1"/>
</dbReference>
<dbReference type="SMART" id="SM00382">
    <property type="entry name" value="AAA"/>
    <property type="match status" value="1"/>
</dbReference>
<evidence type="ECO:0000313" key="8">
    <source>
        <dbReference type="EMBL" id="OGF07200.1"/>
    </source>
</evidence>
<keyword evidence="5" id="KW-1278">Translocase</keyword>
<dbReference type="NCBIfam" id="NF008653">
    <property type="entry name" value="PRK11650.1"/>
    <property type="match status" value="1"/>
</dbReference>
<evidence type="ECO:0000259" key="7">
    <source>
        <dbReference type="PROSITE" id="PS50893"/>
    </source>
</evidence>
<gene>
    <name evidence="8" type="ORF">A2024_09795</name>
</gene>
<keyword evidence="3" id="KW-0547">Nucleotide-binding</keyword>
<dbReference type="InterPro" id="IPR017871">
    <property type="entry name" value="ABC_transporter-like_CS"/>
</dbReference>
<dbReference type="CDD" id="cd03301">
    <property type="entry name" value="ABC_MalK_N"/>
    <property type="match status" value="1"/>
</dbReference>
<keyword evidence="2" id="KW-1003">Cell membrane</keyword>
<dbReference type="GO" id="GO:0008643">
    <property type="term" value="P:carbohydrate transport"/>
    <property type="evidence" value="ECO:0007669"/>
    <property type="project" value="InterPro"/>
</dbReference>
<keyword evidence="1" id="KW-0813">Transport</keyword>
<dbReference type="Gene3D" id="2.40.50.100">
    <property type="match status" value="1"/>
</dbReference>
<dbReference type="Gene3D" id="3.40.50.300">
    <property type="entry name" value="P-loop containing nucleotide triphosphate hydrolases"/>
    <property type="match status" value="1"/>
</dbReference>
<dbReference type="InterPro" id="IPR012340">
    <property type="entry name" value="NA-bd_OB-fold"/>
</dbReference>
<dbReference type="PROSITE" id="PS50893">
    <property type="entry name" value="ABC_TRANSPORTER_2"/>
    <property type="match status" value="1"/>
</dbReference>
<protein>
    <submittedName>
        <fullName evidence="8">Sugar ABC transporter ATP-binding protein</fullName>
    </submittedName>
</protein>
<dbReference type="InterPro" id="IPR008995">
    <property type="entry name" value="Mo/tungstate-bd_C_term_dom"/>
</dbReference>
<dbReference type="GO" id="GO:0005524">
    <property type="term" value="F:ATP binding"/>
    <property type="evidence" value="ECO:0007669"/>
    <property type="project" value="UniProtKB-KW"/>
</dbReference>
<accession>A0A1F5QYG0</accession>
<name>A0A1F5QYG0_9BACT</name>
<evidence type="ECO:0000256" key="1">
    <source>
        <dbReference type="ARBA" id="ARBA00022448"/>
    </source>
</evidence>
<dbReference type="PANTHER" id="PTHR43875:SF15">
    <property type="entry name" value="TREHALOSE IMPORT ATP-BINDING PROTEIN SUGC"/>
    <property type="match status" value="1"/>
</dbReference>
<dbReference type="GO" id="GO:0055052">
    <property type="term" value="C:ATP-binding cassette (ABC) transporter complex, substrate-binding subunit-containing"/>
    <property type="evidence" value="ECO:0007669"/>
    <property type="project" value="TreeGrafter"/>
</dbReference>
<dbReference type="PROSITE" id="PS00211">
    <property type="entry name" value="ABC_TRANSPORTER_1"/>
    <property type="match status" value="1"/>
</dbReference>
<evidence type="ECO:0000256" key="3">
    <source>
        <dbReference type="ARBA" id="ARBA00022741"/>
    </source>
</evidence>
<reference evidence="8 9" key="1">
    <citation type="journal article" date="2016" name="Nat. Commun.">
        <title>Thousands of microbial genomes shed light on interconnected biogeochemical processes in an aquifer system.</title>
        <authorList>
            <person name="Anantharaman K."/>
            <person name="Brown C.T."/>
            <person name="Hug L.A."/>
            <person name="Sharon I."/>
            <person name="Castelle C.J."/>
            <person name="Probst A.J."/>
            <person name="Thomas B.C."/>
            <person name="Singh A."/>
            <person name="Wilkins M.J."/>
            <person name="Karaoz U."/>
            <person name="Brodie E.L."/>
            <person name="Williams K.H."/>
            <person name="Hubbard S.S."/>
            <person name="Banfield J.F."/>
        </authorList>
    </citation>
    <scope>NUCLEOTIDE SEQUENCE [LARGE SCALE GENOMIC DNA]</scope>
</reference>
<sequence>MAEVLLENLTKVYDKKVTAVSRVDLKIKNGEFLVLVGPSGCGKTTILRMIAGLEEITEGKVYIDSAVVNDVAPKDRNVAMVFQNYALYPHMTVFDNIAFGLKMAKMDKALIKEKVARTAEMLDMGKYLDRKPKALSGGQRQRVALARAIVKSPKVFLFDEPLSNLDAQLRTQTRAELKRLQQQLNTTAIYVTHDRTEAMTLGDRIAVIKDGRLHQVGEPLAIYNDPADLFVANFIGTPGINLIPGELTAAAGKLGFKNKQLSKELPHISAGAENGTPVLLGVRPENVSLVKEGEGFKTVVDLVEQLGGESLIYTTSPDGYKVIARSFGNVKLEQNSHISLDFKSSEAHLFRESDGQRVR</sequence>
<dbReference type="SUPFAM" id="SSF50331">
    <property type="entry name" value="MOP-like"/>
    <property type="match status" value="1"/>
</dbReference>
<dbReference type="GO" id="GO:0140359">
    <property type="term" value="F:ABC-type transporter activity"/>
    <property type="evidence" value="ECO:0007669"/>
    <property type="project" value="InterPro"/>
</dbReference>
<dbReference type="Pfam" id="PF08402">
    <property type="entry name" value="TOBE_2"/>
    <property type="match status" value="1"/>
</dbReference>
<comment type="caution">
    <text evidence="8">The sequence shown here is derived from an EMBL/GenBank/DDBJ whole genome shotgun (WGS) entry which is preliminary data.</text>
</comment>
<evidence type="ECO:0000256" key="5">
    <source>
        <dbReference type="ARBA" id="ARBA00022967"/>
    </source>
</evidence>
<dbReference type="Pfam" id="PF00005">
    <property type="entry name" value="ABC_tran"/>
    <property type="match status" value="1"/>
</dbReference>